<comment type="caution">
    <text evidence="15">The sequence shown here is derived from an EMBL/GenBank/DDBJ whole genome shotgun (WGS) entry which is preliminary data.</text>
</comment>
<evidence type="ECO:0000256" key="8">
    <source>
        <dbReference type="ARBA" id="ARBA00023235"/>
    </source>
</evidence>
<dbReference type="InterPro" id="IPR008881">
    <property type="entry name" value="Trigger_fac_ribosome-bd_bac"/>
</dbReference>
<dbReference type="Gene3D" id="3.30.70.1050">
    <property type="entry name" value="Trigger factor ribosome-binding domain"/>
    <property type="match status" value="1"/>
</dbReference>
<dbReference type="Proteomes" id="UP001197378">
    <property type="component" value="Unassembled WGS sequence"/>
</dbReference>
<dbReference type="FunFam" id="3.10.50.40:FF:000001">
    <property type="entry name" value="Trigger factor"/>
    <property type="match status" value="1"/>
</dbReference>
<dbReference type="Pfam" id="PF05698">
    <property type="entry name" value="Trigger_C"/>
    <property type="match status" value="1"/>
</dbReference>
<evidence type="ECO:0000259" key="14">
    <source>
        <dbReference type="PROSITE" id="PS50059"/>
    </source>
</evidence>
<evidence type="ECO:0000256" key="5">
    <source>
        <dbReference type="ARBA" id="ARBA00022618"/>
    </source>
</evidence>
<dbReference type="AlphaFoldDB" id="A0AAE2YMX7"/>
<comment type="subcellular location">
    <subcellularLocation>
        <location evidence="11">Cytoplasm</location>
    </subcellularLocation>
    <text evidence="11">About half TF is bound to the ribosome near the polypeptide exit tunnel while the other half is free in the cytoplasm.</text>
</comment>
<evidence type="ECO:0000313" key="16">
    <source>
        <dbReference type="Proteomes" id="UP001197378"/>
    </source>
</evidence>
<dbReference type="GO" id="GO:0015031">
    <property type="term" value="P:protein transport"/>
    <property type="evidence" value="ECO:0007669"/>
    <property type="project" value="UniProtKB-UniRule"/>
</dbReference>
<dbReference type="GO" id="GO:0051301">
    <property type="term" value="P:cell division"/>
    <property type="evidence" value="ECO:0007669"/>
    <property type="project" value="UniProtKB-KW"/>
</dbReference>
<evidence type="ECO:0000256" key="10">
    <source>
        <dbReference type="ARBA" id="ARBA00029986"/>
    </source>
</evidence>
<keyword evidence="6 11" id="KW-0697">Rotamase</keyword>
<dbReference type="GO" id="GO:0005737">
    <property type="term" value="C:cytoplasm"/>
    <property type="evidence" value="ECO:0007669"/>
    <property type="project" value="UniProtKB-SubCell"/>
</dbReference>
<dbReference type="PANTHER" id="PTHR30560:SF3">
    <property type="entry name" value="TRIGGER FACTOR-LIKE PROTEIN TIG, CHLOROPLASTIC"/>
    <property type="match status" value="1"/>
</dbReference>
<dbReference type="GO" id="GO:0043335">
    <property type="term" value="P:protein unfolding"/>
    <property type="evidence" value="ECO:0007669"/>
    <property type="project" value="TreeGrafter"/>
</dbReference>
<dbReference type="Gene3D" id="1.10.3120.10">
    <property type="entry name" value="Trigger factor, C-terminal domain"/>
    <property type="match status" value="1"/>
</dbReference>
<gene>
    <name evidence="11" type="primary">tig</name>
    <name evidence="15" type="ORF">HFQ13_01975</name>
</gene>
<comment type="catalytic activity">
    <reaction evidence="1 11 12">
        <text>[protein]-peptidylproline (omega=180) = [protein]-peptidylproline (omega=0)</text>
        <dbReference type="Rhea" id="RHEA:16237"/>
        <dbReference type="Rhea" id="RHEA-COMP:10747"/>
        <dbReference type="Rhea" id="RHEA-COMP:10748"/>
        <dbReference type="ChEBI" id="CHEBI:83833"/>
        <dbReference type="ChEBI" id="CHEBI:83834"/>
        <dbReference type="EC" id="5.2.1.8"/>
    </reaction>
</comment>
<dbReference type="GO" id="GO:0043022">
    <property type="term" value="F:ribosome binding"/>
    <property type="evidence" value="ECO:0007669"/>
    <property type="project" value="TreeGrafter"/>
</dbReference>
<dbReference type="Gene3D" id="3.10.50.40">
    <property type="match status" value="1"/>
</dbReference>
<dbReference type="PROSITE" id="PS50059">
    <property type="entry name" value="FKBP_PPIASE"/>
    <property type="match status" value="1"/>
</dbReference>
<dbReference type="EMBL" id="JAAXYO010000029">
    <property type="protein sequence ID" value="MBU2786992.1"/>
    <property type="molecule type" value="Genomic_DNA"/>
</dbReference>
<dbReference type="Pfam" id="PF00254">
    <property type="entry name" value="FKBP_C"/>
    <property type="match status" value="1"/>
</dbReference>
<keyword evidence="16" id="KW-1185">Reference proteome</keyword>
<keyword evidence="9 11" id="KW-0131">Cell cycle</keyword>
<comment type="similarity">
    <text evidence="2 11 13">Belongs to the FKBP-type PPIase family. Tig subfamily.</text>
</comment>
<evidence type="ECO:0000256" key="6">
    <source>
        <dbReference type="ARBA" id="ARBA00023110"/>
    </source>
</evidence>
<dbReference type="NCBIfam" id="TIGR00115">
    <property type="entry name" value="tig"/>
    <property type="match status" value="1"/>
</dbReference>
<accession>A0AAE2YMX7</accession>
<dbReference type="InterPro" id="IPR046357">
    <property type="entry name" value="PPIase_dom_sf"/>
</dbReference>
<dbReference type="HAMAP" id="MF_00303">
    <property type="entry name" value="Trigger_factor_Tig"/>
    <property type="match status" value="1"/>
</dbReference>
<dbReference type="Pfam" id="PF05697">
    <property type="entry name" value="Trigger_N"/>
    <property type="match status" value="1"/>
</dbReference>
<evidence type="ECO:0000313" key="15">
    <source>
        <dbReference type="EMBL" id="MBU2786992.1"/>
    </source>
</evidence>
<comment type="domain">
    <text evidence="11">Consists of 3 domains; the N-terminus binds the ribosome, the middle domain has PPIase activity, while the C-terminus has intrinsic chaperone activity on its own.</text>
</comment>
<evidence type="ECO:0000256" key="7">
    <source>
        <dbReference type="ARBA" id="ARBA00023186"/>
    </source>
</evidence>
<dbReference type="SUPFAM" id="SSF54534">
    <property type="entry name" value="FKBP-like"/>
    <property type="match status" value="1"/>
</dbReference>
<comment type="function">
    <text evidence="11">Involved in protein export. Acts as a chaperone by maintaining the newly synthesized protein in an open conformation. Functions as a peptidyl-prolyl cis-trans isomerase.</text>
</comment>
<evidence type="ECO:0000256" key="3">
    <source>
        <dbReference type="ARBA" id="ARBA00013194"/>
    </source>
</evidence>
<dbReference type="PANTHER" id="PTHR30560">
    <property type="entry name" value="TRIGGER FACTOR CHAPERONE AND PEPTIDYL-PROLYL CIS/TRANS ISOMERASE"/>
    <property type="match status" value="1"/>
</dbReference>
<dbReference type="EC" id="5.2.1.8" evidence="3 11"/>
<dbReference type="InterPro" id="IPR001179">
    <property type="entry name" value="PPIase_FKBP_dom"/>
</dbReference>
<keyword evidence="5 11" id="KW-0132">Cell division</keyword>
<dbReference type="InterPro" id="IPR005215">
    <property type="entry name" value="Trig_fac"/>
</dbReference>
<evidence type="ECO:0000256" key="1">
    <source>
        <dbReference type="ARBA" id="ARBA00000971"/>
    </source>
</evidence>
<dbReference type="SUPFAM" id="SSF102735">
    <property type="entry name" value="Trigger factor ribosome-binding domain"/>
    <property type="match status" value="1"/>
</dbReference>
<dbReference type="InterPro" id="IPR008880">
    <property type="entry name" value="Trigger_fac_C"/>
</dbReference>
<evidence type="ECO:0000256" key="2">
    <source>
        <dbReference type="ARBA" id="ARBA00005464"/>
    </source>
</evidence>
<dbReference type="GO" id="GO:0051083">
    <property type="term" value="P:'de novo' cotranslational protein folding"/>
    <property type="evidence" value="ECO:0007669"/>
    <property type="project" value="TreeGrafter"/>
</dbReference>
<reference evidence="15" key="1">
    <citation type="journal article" date="2021" name="ISME J.">
        <title>Genomic evolution of the class Acidithiobacillia: deep-branching Proteobacteria living in extreme acidic conditions.</title>
        <authorList>
            <person name="Moya-Beltran A."/>
            <person name="Beard S."/>
            <person name="Rojas-Villalobos C."/>
            <person name="Issotta F."/>
            <person name="Gallardo Y."/>
            <person name="Ulloa R."/>
            <person name="Giaveno A."/>
            <person name="Degli Esposti M."/>
            <person name="Johnson D.B."/>
            <person name="Quatrini R."/>
        </authorList>
    </citation>
    <scope>NUCLEOTIDE SEQUENCE</scope>
    <source>
        <strain evidence="15">VAN18-1</strain>
    </source>
</reference>
<keyword evidence="7 11" id="KW-0143">Chaperone</keyword>
<dbReference type="InterPro" id="IPR037041">
    <property type="entry name" value="Trigger_fac_C_sf"/>
</dbReference>
<name>A0AAE2YMX7_9PROT</name>
<evidence type="ECO:0000256" key="9">
    <source>
        <dbReference type="ARBA" id="ARBA00023306"/>
    </source>
</evidence>
<dbReference type="SUPFAM" id="SSF109998">
    <property type="entry name" value="Triger factor/SurA peptide-binding domain-like"/>
    <property type="match status" value="1"/>
</dbReference>
<feature type="domain" description="PPIase FKBP-type" evidence="14">
    <location>
        <begin position="160"/>
        <end position="220"/>
    </location>
</feature>
<dbReference type="GO" id="GO:0003755">
    <property type="term" value="F:peptidyl-prolyl cis-trans isomerase activity"/>
    <property type="evidence" value="ECO:0007669"/>
    <property type="project" value="UniProtKB-UniRule"/>
</dbReference>
<dbReference type="PIRSF" id="PIRSF003095">
    <property type="entry name" value="Trigger_factor"/>
    <property type="match status" value="1"/>
</dbReference>
<evidence type="ECO:0000256" key="13">
    <source>
        <dbReference type="RuleBase" id="RU003914"/>
    </source>
</evidence>
<protein>
    <recommendedName>
        <fullName evidence="4 11">Trigger factor</fullName>
        <shortName evidence="11">TF</shortName>
        <ecNumber evidence="3 11">5.2.1.8</ecNumber>
    </recommendedName>
    <alternativeName>
        <fullName evidence="10 11">PPIase</fullName>
    </alternativeName>
</protein>
<organism evidence="15 16">
    <name type="scientific">Igneacidithiobacillus copahuensis</name>
    <dbReference type="NCBI Taxonomy" id="2724909"/>
    <lineage>
        <taxon>Bacteria</taxon>
        <taxon>Pseudomonadati</taxon>
        <taxon>Pseudomonadota</taxon>
        <taxon>Acidithiobacillia</taxon>
        <taxon>Acidithiobacillales</taxon>
        <taxon>Acidithiobacillaceae</taxon>
        <taxon>Igneacidithiobacillus</taxon>
    </lineage>
</organism>
<dbReference type="GO" id="GO:0044183">
    <property type="term" value="F:protein folding chaperone"/>
    <property type="evidence" value="ECO:0007669"/>
    <property type="project" value="TreeGrafter"/>
</dbReference>
<sequence>MELSTPADAPLQRHMRFTVPAADVEAHYKESLRHKAKHARLPGFRPGKVPMPVVERQFGRDALLEAFDELINEQYANALRSHELRPVARPEVNVEQGAPGQDLIFTAVVEVYPEFTPQTPSASLTRNVVEITDEDVERTLTVMRQQRQDYVSVQRAAQAQDRVLIDFVGKIDGEPFAGGSMDDYPVLIGAGRLLPEMENALIGMSAGEEKQVAVPFPAEYPVAELAGKMADFLVRVKDIAEPRLPELDSEFARSLGIEDGDVTTLQEEVRANLQREAERLSRQQLKAGLMQEVLAANVIEVPKALLEQEAERQKQGREGELSAEQVAEVEKRVRLGLILSELARQQQLRAASAKMEQALAEMAEQYEDPREFMAWYRKDQERMENLESMVLEDAVVDWLLERVTVEEQKIGFQDLIGGRAGTGSEG</sequence>
<evidence type="ECO:0000256" key="11">
    <source>
        <dbReference type="HAMAP-Rule" id="MF_00303"/>
    </source>
</evidence>
<evidence type="ECO:0000256" key="4">
    <source>
        <dbReference type="ARBA" id="ARBA00016902"/>
    </source>
</evidence>
<dbReference type="InterPro" id="IPR036611">
    <property type="entry name" value="Trigger_fac_ribosome-bd_sf"/>
</dbReference>
<keyword evidence="11" id="KW-0963">Cytoplasm</keyword>
<keyword evidence="8 11" id="KW-0413">Isomerase</keyword>
<evidence type="ECO:0000256" key="12">
    <source>
        <dbReference type="PROSITE-ProRule" id="PRU00277"/>
    </source>
</evidence>
<dbReference type="InterPro" id="IPR027304">
    <property type="entry name" value="Trigger_fact/SurA_dom_sf"/>
</dbReference>
<proteinExistence type="inferred from homology"/>